<accession>A0A031JSB5</accession>
<dbReference type="InterPro" id="IPR003594">
    <property type="entry name" value="HATPase_dom"/>
</dbReference>
<dbReference type="InterPro" id="IPR050428">
    <property type="entry name" value="TCS_sensor_his_kinase"/>
</dbReference>
<feature type="transmembrane region" description="Helical" evidence="11">
    <location>
        <begin position="12"/>
        <end position="35"/>
    </location>
</feature>
<evidence type="ECO:0000313" key="17">
    <source>
        <dbReference type="Proteomes" id="UP000094626"/>
    </source>
</evidence>
<evidence type="ECO:0000256" key="5">
    <source>
        <dbReference type="ARBA" id="ARBA00022679"/>
    </source>
</evidence>
<evidence type="ECO:0000256" key="10">
    <source>
        <dbReference type="ARBA" id="ARBA00023136"/>
    </source>
</evidence>
<evidence type="ECO:0000256" key="11">
    <source>
        <dbReference type="SAM" id="Phobius"/>
    </source>
</evidence>
<dbReference type="EC" id="2.7.13.3" evidence="3"/>
<dbReference type="AlphaFoldDB" id="A0A031JSB5"/>
<dbReference type="SUPFAM" id="SSF47384">
    <property type="entry name" value="Homodimeric domain of signal transducing histidine kinase"/>
    <property type="match status" value="1"/>
</dbReference>
<evidence type="ECO:0000256" key="3">
    <source>
        <dbReference type="ARBA" id="ARBA00012438"/>
    </source>
</evidence>
<evidence type="ECO:0000256" key="9">
    <source>
        <dbReference type="ARBA" id="ARBA00023012"/>
    </source>
</evidence>
<dbReference type="eggNOG" id="COG2205">
    <property type="taxonomic scope" value="Bacteria"/>
</dbReference>
<reference evidence="14" key="2">
    <citation type="submission" date="2016-08" db="EMBL/GenBank/DDBJ databases">
        <authorList>
            <person name="Seilhamer J.J."/>
        </authorList>
    </citation>
    <scope>NUCLEOTIDE SEQUENCE [LARGE SCALE GENOMIC DNA]</scope>
    <source>
        <strain evidence="14">SA1</strain>
        <plasmid evidence="14">pSA1</plasmid>
    </source>
</reference>
<reference evidence="15 16" key="1">
    <citation type="submission" date="2014-03" db="EMBL/GenBank/DDBJ databases">
        <title>Whole genome sequence of Novosphingobium resinovorum KF1.</title>
        <authorList>
            <person name="Gan H.M."/>
            <person name="Gan H.Y."/>
            <person name="Chew T.H."/>
            <person name="Savka M.A."/>
        </authorList>
    </citation>
    <scope>NUCLEOTIDE SEQUENCE [LARGE SCALE GENOMIC DNA]</scope>
    <source>
        <strain evidence="15 16">KF1</strain>
    </source>
</reference>
<dbReference type="Gene3D" id="1.10.287.130">
    <property type="match status" value="1"/>
</dbReference>
<dbReference type="GO" id="GO:0000155">
    <property type="term" value="F:phosphorelay sensor kinase activity"/>
    <property type="evidence" value="ECO:0007669"/>
    <property type="project" value="InterPro"/>
</dbReference>
<feature type="domain" description="Histidine kinase" evidence="12">
    <location>
        <begin position="238"/>
        <end position="452"/>
    </location>
</feature>
<organism evidence="15 16">
    <name type="scientific">Novosphingobium resinovorum</name>
    <dbReference type="NCBI Taxonomy" id="158500"/>
    <lineage>
        <taxon>Bacteria</taxon>
        <taxon>Pseudomonadati</taxon>
        <taxon>Pseudomonadota</taxon>
        <taxon>Alphaproteobacteria</taxon>
        <taxon>Sphingomonadales</taxon>
        <taxon>Sphingomonadaceae</taxon>
        <taxon>Novosphingobium</taxon>
    </lineage>
</organism>
<evidence type="ECO:0000259" key="13">
    <source>
        <dbReference type="PROSITE" id="PS50885"/>
    </source>
</evidence>
<dbReference type="RefSeq" id="WP_051587056.1">
    <property type="nucleotide sequence ID" value="NZ_CP017076.1"/>
</dbReference>
<dbReference type="Pfam" id="PF00672">
    <property type="entry name" value="HAMP"/>
    <property type="match status" value="1"/>
</dbReference>
<keyword evidence="14" id="KW-0614">Plasmid</keyword>
<evidence type="ECO:0000256" key="8">
    <source>
        <dbReference type="ARBA" id="ARBA00022989"/>
    </source>
</evidence>
<comment type="catalytic activity">
    <reaction evidence="1">
        <text>ATP + protein L-histidine = ADP + protein N-phospho-L-histidine.</text>
        <dbReference type="EC" id="2.7.13.3"/>
    </reaction>
</comment>
<evidence type="ECO:0000313" key="16">
    <source>
        <dbReference type="Proteomes" id="UP000024329"/>
    </source>
</evidence>
<dbReference type="Proteomes" id="UP000094626">
    <property type="component" value="Plasmid pSA1"/>
</dbReference>
<evidence type="ECO:0000256" key="4">
    <source>
        <dbReference type="ARBA" id="ARBA00022553"/>
    </source>
</evidence>
<gene>
    <name evidence="14" type="ORF">BES08_22910</name>
    <name evidence="15" type="ORF">BV97_04146</name>
</gene>
<feature type="domain" description="HAMP" evidence="13">
    <location>
        <begin position="177"/>
        <end position="230"/>
    </location>
</feature>
<keyword evidence="7 15" id="KW-0418">Kinase</keyword>
<geneLocation type="plasmid" evidence="14 17">
    <name>pSA1</name>
</geneLocation>
<dbReference type="PATRIC" id="fig|158500.4.peg.4214"/>
<evidence type="ECO:0000256" key="6">
    <source>
        <dbReference type="ARBA" id="ARBA00022692"/>
    </source>
</evidence>
<comment type="subcellular location">
    <subcellularLocation>
        <location evidence="2">Membrane</location>
    </subcellularLocation>
</comment>
<reference evidence="17" key="3">
    <citation type="journal article" date="2017" name="J. Biotechnol.">
        <title>Complete genome sequence of Novosphingobium resinovorum SA1, a versatile xenobiotic-degrading bacterium capable of utilizing sulfanilic acid.</title>
        <authorList>
            <person name="Hegedus B."/>
            <person name="Kos P.B."/>
            <person name="Balint B."/>
            <person name="Maroti G."/>
            <person name="Gan H.M."/>
            <person name="Perei K."/>
            <person name="Rakhely G."/>
        </authorList>
    </citation>
    <scope>NUCLEOTIDE SEQUENCE [LARGE SCALE GENOMIC DNA]</scope>
    <source>
        <strain evidence="17">SA1</strain>
    </source>
</reference>
<keyword evidence="8 11" id="KW-1133">Transmembrane helix</keyword>
<dbReference type="InterPro" id="IPR005467">
    <property type="entry name" value="His_kinase_dom"/>
</dbReference>
<keyword evidence="10 11" id="KW-0472">Membrane</keyword>
<dbReference type="SUPFAM" id="SSF55874">
    <property type="entry name" value="ATPase domain of HSP90 chaperone/DNA topoisomerase II/histidine kinase"/>
    <property type="match status" value="1"/>
</dbReference>
<dbReference type="OrthoDB" id="9815202at2"/>
<dbReference type="PROSITE" id="PS50109">
    <property type="entry name" value="HIS_KIN"/>
    <property type="match status" value="1"/>
</dbReference>
<keyword evidence="4" id="KW-0597">Phosphoprotein</keyword>
<dbReference type="InterPro" id="IPR004358">
    <property type="entry name" value="Sig_transdc_His_kin-like_C"/>
</dbReference>
<keyword evidence="9" id="KW-0902">Two-component regulatory system</keyword>
<evidence type="ECO:0000259" key="12">
    <source>
        <dbReference type="PROSITE" id="PS50109"/>
    </source>
</evidence>
<dbReference type="GO" id="GO:0005886">
    <property type="term" value="C:plasma membrane"/>
    <property type="evidence" value="ECO:0007669"/>
    <property type="project" value="TreeGrafter"/>
</dbReference>
<dbReference type="EMBL" id="CP017076">
    <property type="protein sequence ID" value="AOR79643.1"/>
    <property type="molecule type" value="Genomic_DNA"/>
</dbReference>
<evidence type="ECO:0000313" key="14">
    <source>
        <dbReference type="EMBL" id="AOR79643.1"/>
    </source>
</evidence>
<keyword evidence="17" id="KW-1185">Reference proteome</keyword>
<dbReference type="Proteomes" id="UP000024329">
    <property type="component" value="Unassembled WGS sequence"/>
</dbReference>
<keyword evidence="5" id="KW-0808">Transferase</keyword>
<dbReference type="PRINTS" id="PR00344">
    <property type="entry name" value="BCTRLSENSOR"/>
</dbReference>
<dbReference type="Gene3D" id="3.30.565.10">
    <property type="entry name" value="Histidine kinase-like ATPase, C-terminal domain"/>
    <property type="match status" value="1"/>
</dbReference>
<proteinExistence type="predicted"/>
<dbReference type="InterPro" id="IPR003660">
    <property type="entry name" value="HAMP_dom"/>
</dbReference>
<dbReference type="InterPro" id="IPR036097">
    <property type="entry name" value="HisK_dim/P_sf"/>
</dbReference>
<evidence type="ECO:0000256" key="2">
    <source>
        <dbReference type="ARBA" id="ARBA00004370"/>
    </source>
</evidence>
<dbReference type="EMBL" id="JFYZ01000028">
    <property type="protein sequence ID" value="EZP79257.1"/>
    <property type="molecule type" value="Genomic_DNA"/>
</dbReference>
<dbReference type="Gene3D" id="6.10.340.10">
    <property type="match status" value="1"/>
</dbReference>
<dbReference type="CDD" id="cd00082">
    <property type="entry name" value="HisKA"/>
    <property type="match status" value="1"/>
</dbReference>
<name>A0A031JSB5_9SPHN</name>
<dbReference type="KEGG" id="nre:BES08_22910"/>
<dbReference type="SMART" id="SM00387">
    <property type="entry name" value="HATPase_c"/>
    <property type="match status" value="1"/>
</dbReference>
<dbReference type="InterPro" id="IPR036890">
    <property type="entry name" value="HATPase_C_sf"/>
</dbReference>
<evidence type="ECO:0000313" key="15">
    <source>
        <dbReference type="EMBL" id="EZP79257.1"/>
    </source>
</evidence>
<evidence type="ECO:0000256" key="7">
    <source>
        <dbReference type="ARBA" id="ARBA00022777"/>
    </source>
</evidence>
<dbReference type="SMART" id="SM00304">
    <property type="entry name" value="HAMP"/>
    <property type="match status" value="1"/>
</dbReference>
<keyword evidence="6 11" id="KW-0812">Transmembrane</keyword>
<evidence type="ECO:0000256" key="1">
    <source>
        <dbReference type="ARBA" id="ARBA00000085"/>
    </source>
</evidence>
<dbReference type="PANTHER" id="PTHR45436">
    <property type="entry name" value="SENSOR HISTIDINE KINASE YKOH"/>
    <property type="match status" value="1"/>
</dbReference>
<protein>
    <recommendedName>
        <fullName evidence="3">histidine kinase</fullName>
        <ecNumber evidence="3">2.7.13.3</ecNumber>
    </recommendedName>
</protein>
<dbReference type="PROSITE" id="PS50885">
    <property type="entry name" value="HAMP"/>
    <property type="match status" value="1"/>
</dbReference>
<sequence>MRLVDLPRTGSFRLALLFLTLFGVASAVLFGFLYLQTERFLLAGIDNWLEREAPARFDADLPEVRRLFTLHAADNRGNMERVFVLYAPEGRRLAGDPLPLPDTLETSGKPFFMTARRGSKVLRYRGVARRYPSGEVAIIAENLHESREFDEAFISTAAWGALITAVLGLGGATIVGLGAVRRFDAVADAIQEIVRGDLSRRLPARGTSGDLDRLVHVVNGMLDDIERLMQDVKGVCDGIAHDLRTPLTRILAGLERSQRRAETREDYALAVDDAIVELRGVLRTFTAMLRIAELEDGARRSGFSQVDLPLILADVVDYYDPAAEEKGLTLTTAFDTEGRCTLNGDASLLFEAFANLIDNAIKFTPAGGHVVVELKNRAGGLEVAVRDTGCGIPAEEREAVFQRFYRAEHSRSSPGNGLGLTLVKAIAHLHNMTVRIDALTPGARVALIAAGA</sequence>
<dbReference type="InterPro" id="IPR003661">
    <property type="entry name" value="HisK_dim/P_dom"/>
</dbReference>
<dbReference type="PANTHER" id="PTHR45436:SF8">
    <property type="entry name" value="HISTIDINE KINASE"/>
    <property type="match status" value="1"/>
</dbReference>
<dbReference type="Pfam" id="PF02518">
    <property type="entry name" value="HATPase_c"/>
    <property type="match status" value="1"/>
</dbReference>